<evidence type="ECO:0000256" key="1">
    <source>
        <dbReference type="ARBA" id="ARBA00022694"/>
    </source>
</evidence>
<evidence type="ECO:0000256" key="2">
    <source>
        <dbReference type="ARBA" id="ARBA00022722"/>
    </source>
</evidence>
<evidence type="ECO:0000313" key="10">
    <source>
        <dbReference type="Proteomes" id="UP000011200"/>
    </source>
</evidence>
<evidence type="ECO:0000256" key="7">
    <source>
        <dbReference type="NCBIfam" id="TIGR00188"/>
    </source>
</evidence>
<evidence type="ECO:0000256" key="5">
    <source>
        <dbReference type="ARBA" id="ARBA00022884"/>
    </source>
</evidence>
<dbReference type="AlphaFoldDB" id="A0A2U9Q120"/>
<dbReference type="GO" id="GO:0000049">
    <property type="term" value="F:tRNA binding"/>
    <property type="evidence" value="ECO:0007669"/>
    <property type="project" value="UniProtKB-UniRule"/>
</dbReference>
<evidence type="ECO:0000256" key="4">
    <source>
        <dbReference type="ARBA" id="ARBA00022801"/>
    </source>
</evidence>
<evidence type="ECO:0000313" key="9">
    <source>
        <dbReference type="EMBL" id="AWT57749.1"/>
    </source>
</evidence>
<keyword evidence="3 6" id="KW-0255">Endonuclease</keyword>
<dbReference type="PANTHER" id="PTHR33992:SF1">
    <property type="entry name" value="RIBONUCLEASE P PROTEIN COMPONENT"/>
    <property type="match status" value="1"/>
</dbReference>
<dbReference type="SUPFAM" id="SSF54211">
    <property type="entry name" value="Ribosomal protein S5 domain 2-like"/>
    <property type="match status" value="1"/>
</dbReference>
<reference evidence="10" key="2">
    <citation type="submission" date="2018-03" db="EMBL/GenBank/DDBJ databases">
        <authorList>
            <person name="Derbyshire K."/>
            <person name="Gray T.A."/>
            <person name="Champion M."/>
        </authorList>
    </citation>
    <scope>NUCLEOTIDE SEQUENCE [LARGE SCALE GENOMIC DNA]</scope>
    <source>
        <strain evidence="10">MKD8</strain>
    </source>
</reference>
<dbReference type="GO" id="GO:0042781">
    <property type="term" value="F:3'-tRNA processing endoribonuclease activity"/>
    <property type="evidence" value="ECO:0007669"/>
    <property type="project" value="TreeGrafter"/>
</dbReference>
<organism evidence="9 10">
    <name type="scientific">Mycolicibacterium smegmatis (strain MKD8)</name>
    <name type="common">Mycobacterium smegmatis</name>
    <dbReference type="NCBI Taxonomy" id="1214915"/>
    <lineage>
        <taxon>Bacteria</taxon>
        <taxon>Bacillati</taxon>
        <taxon>Actinomycetota</taxon>
        <taxon>Actinomycetes</taxon>
        <taxon>Mycobacteriales</taxon>
        <taxon>Mycobacteriaceae</taxon>
        <taxon>Mycolicibacterium</taxon>
    </lineage>
</organism>
<dbReference type="Gene3D" id="3.30.230.10">
    <property type="match status" value="1"/>
</dbReference>
<dbReference type="GO" id="GO:0030677">
    <property type="term" value="C:ribonuclease P complex"/>
    <property type="evidence" value="ECO:0007669"/>
    <property type="project" value="TreeGrafter"/>
</dbReference>
<dbReference type="NCBIfam" id="TIGR00188">
    <property type="entry name" value="rnpA"/>
    <property type="match status" value="1"/>
</dbReference>
<dbReference type="HAMAP" id="MF_00227">
    <property type="entry name" value="RNase_P"/>
    <property type="match status" value="1"/>
</dbReference>
<keyword evidence="2 6" id="KW-0540">Nuclease</keyword>
<dbReference type="InterPro" id="IPR014721">
    <property type="entry name" value="Ribsml_uS5_D2-typ_fold_subgr"/>
</dbReference>
<evidence type="ECO:0000256" key="6">
    <source>
        <dbReference type="HAMAP-Rule" id="MF_00227"/>
    </source>
</evidence>
<dbReference type="RefSeq" id="WP_036454146.1">
    <property type="nucleotide sequence ID" value="NZ_CP027541.1"/>
</dbReference>
<evidence type="ECO:0000256" key="8">
    <source>
        <dbReference type="SAM" id="MobiDB-lite"/>
    </source>
</evidence>
<dbReference type="Proteomes" id="UP000011200">
    <property type="component" value="Chromosome"/>
</dbReference>
<name>A0A2U9Q120_MYCSE</name>
<dbReference type="GO" id="GO:0001682">
    <property type="term" value="P:tRNA 5'-leader removal"/>
    <property type="evidence" value="ECO:0007669"/>
    <property type="project" value="UniProtKB-UniRule"/>
</dbReference>
<dbReference type="PANTHER" id="PTHR33992">
    <property type="entry name" value="RIBONUCLEASE P PROTEIN COMPONENT"/>
    <property type="match status" value="1"/>
</dbReference>
<accession>A0A2U9Q120</accession>
<reference evidence="9 10" key="1">
    <citation type="journal article" date="2013" name="Genome Announc.">
        <title>Draft genome sequence of MKD8, a conjugal recipient Mycobacterium smegmatis strain.</title>
        <authorList>
            <person name="Gray T.A."/>
            <person name="Palumbo M.J."/>
            <person name="Derbyshire K.M."/>
        </authorList>
    </citation>
    <scope>NUCLEOTIDE SEQUENCE [LARGE SCALE GENOMIC DNA]</scope>
    <source>
        <strain evidence="9 10">MKD8</strain>
    </source>
</reference>
<dbReference type="EC" id="3.1.26.5" evidence="6 7"/>
<comment type="catalytic activity">
    <reaction evidence="6">
        <text>Endonucleolytic cleavage of RNA, removing 5'-extranucleotides from tRNA precursor.</text>
        <dbReference type="EC" id="3.1.26.5"/>
    </reaction>
</comment>
<dbReference type="EMBL" id="CP027541">
    <property type="protein sequence ID" value="AWT57749.1"/>
    <property type="molecule type" value="Genomic_DNA"/>
</dbReference>
<dbReference type="InterPro" id="IPR000100">
    <property type="entry name" value="RNase_P"/>
</dbReference>
<dbReference type="InterPro" id="IPR020568">
    <property type="entry name" value="Ribosomal_Su5_D2-typ_SF"/>
</dbReference>
<proteinExistence type="inferred from homology"/>
<sequence>MLPARNRMRRSAEFSVTVSRGVRAAQPDVVVHALRLESNAGNAGDDGDANGPRIGLIVSKAVGNAVERHRVSRRLRHVAKTFVSGLDPADLIVIRARPSSRDATPSRLERQLGQALERVSSKRRASP</sequence>
<dbReference type="Pfam" id="PF00825">
    <property type="entry name" value="Ribonuclease_P"/>
    <property type="match status" value="1"/>
</dbReference>
<keyword evidence="4 6" id="KW-0378">Hydrolase</keyword>
<protein>
    <recommendedName>
        <fullName evidence="6 7">Ribonuclease P protein component</fullName>
        <shortName evidence="6">RNase P protein</shortName>
        <shortName evidence="6">RNaseP protein</shortName>
        <ecNumber evidence="6 7">3.1.26.5</ecNumber>
    </recommendedName>
    <alternativeName>
        <fullName evidence="6">Protein C5</fullName>
    </alternativeName>
</protein>
<comment type="subunit">
    <text evidence="6">Consists of a catalytic RNA component (M1 or rnpB) and a protein subunit.</text>
</comment>
<feature type="region of interest" description="Disordered" evidence="8">
    <location>
        <begin position="98"/>
        <end position="127"/>
    </location>
</feature>
<gene>
    <name evidence="6" type="primary">rnpA</name>
    <name evidence="9" type="ORF">D806_068180</name>
</gene>
<keyword evidence="1 6" id="KW-0819">tRNA processing</keyword>
<evidence type="ECO:0000256" key="3">
    <source>
        <dbReference type="ARBA" id="ARBA00022759"/>
    </source>
</evidence>
<comment type="function">
    <text evidence="6">RNaseP catalyzes the removal of the 5'-leader sequence from pre-tRNA to produce the mature 5'-terminus. It can also cleave other RNA substrates such as 4.5S RNA. The protein component plays an auxiliary but essential role in vivo by binding to the 5'-leader sequence and broadening the substrate specificity of the ribozyme.</text>
</comment>
<comment type="similarity">
    <text evidence="6">Belongs to the RnpA family.</text>
</comment>
<dbReference type="GO" id="GO:0004526">
    <property type="term" value="F:ribonuclease P activity"/>
    <property type="evidence" value="ECO:0007669"/>
    <property type="project" value="UniProtKB-UniRule"/>
</dbReference>
<keyword evidence="5 6" id="KW-0694">RNA-binding</keyword>